<organism evidence="4 5">
    <name type="scientific">Actinomadura barringtoniae</name>
    <dbReference type="NCBI Taxonomy" id="1427535"/>
    <lineage>
        <taxon>Bacteria</taxon>
        <taxon>Bacillati</taxon>
        <taxon>Actinomycetota</taxon>
        <taxon>Actinomycetes</taxon>
        <taxon>Streptosporangiales</taxon>
        <taxon>Thermomonosporaceae</taxon>
        <taxon>Actinomadura</taxon>
    </lineage>
</organism>
<comment type="caution">
    <text evidence="4">The sequence shown here is derived from an EMBL/GenBank/DDBJ whole genome shotgun (WGS) entry which is preliminary data.</text>
</comment>
<sequence length="277" mass="30361">MHRSARLALAAASAALVSTAIGTNAAHAQQATAMALPSVSWKQSWSSEFNGKGGIPPEWLPLTGNGTDGWSHRALQYYQKENVSQDGKGNLVIAAKQTSAWDWFQHTVNNTGNRCWNGACQYTSGRVQTSGKFSQAYGRFAARIKLPTGNGTWPTFWMQRDKPPYAEVDVVEAVGRFPNLVQGYAHTEGRDGGGQHDLGKPLSAGYHVYGVDWTPDKIVWWVDYQPYAEFKTAGSAFNAPFYLILSLGIGGDFAGDPWFTGFPQSMQVDWIRAYKAA</sequence>
<dbReference type="AlphaFoldDB" id="A0A939T124"/>
<name>A0A939T124_9ACTN</name>
<dbReference type="PROSITE" id="PS51762">
    <property type="entry name" value="GH16_2"/>
    <property type="match status" value="1"/>
</dbReference>
<dbReference type="PANTHER" id="PTHR10963:SF55">
    <property type="entry name" value="GLYCOSIDE HYDROLASE FAMILY 16 PROTEIN"/>
    <property type="match status" value="1"/>
</dbReference>
<dbReference type="InterPro" id="IPR000757">
    <property type="entry name" value="Beta-glucanase-like"/>
</dbReference>
<reference evidence="4" key="1">
    <citation type="submission" date="2021-03" db="EMBL/GenBank/DDBJ databases">
        <authorList>
            <person name="Kanchanasin P."/>
            <person name="Saeng-In P."/>
            <person name="Phongsopitanun W."/>
            <person name="Yuki M."/>
            <person name="Kudo T."/>
            <person name="Ohkuma M."/>
            <person name="Tanasupawat S."/>
        </authorList>
    </citation>
    <scope>NUCLEOTIDE SEQUENCE</scope>
    <source>
        <strain evidence="4">GKU 128</strain>
    </source>
</reference>
<dbReference type="Pfam" id="PF00722">
    <property type="entry name" value="Glyco_hydro_16"/>
    <property type="match status" value="1"/>
</dbReference>
<dbReference type="InterPro" id="IPR013320">
    <property type="entry name" value="ConA-like_dom_sf"/>
</dbReference>
<evidence type="ECO:0000313" key="4">
    <source>
        <dbReference type="EMBL" id="MBO2446601.1"/>
    </source>
</evidence>
<dbReference type="EMBL" id="JAGEOJ010000002">
    <property type="protein sequence ID" value="MBO2446601.1"/>
    <property type="molecule type" value="Genomic_DNA"/>
</dbReference>
<accession>A0A939T124</accession>
<feature type="signal peptide" evidence="2">
    <location>
        <begin position="1"/>
        <end position="28"/>
    </location>
</feature>
<dbReference type="RefSeq" id="WP_208254191.1">
    <property type="nucleotide sequence ID" value="NZ_JAGEOJ010000002.1"/>
</dbReference>
<keyword evidence="4" id="KW-0378">Hydrolase</keyword>
<gene>
    <name evidence="4" type="ORF">J4573_05830</name>
</gene>
<dbReference type="Gene3D" id="2.60.120.200">
    <property type="match status" value="1"/>
</dbReference>
<keyword evidence="5" id="KW-1185">Reference proteome</keyword>
<protein>
    <submittedName>
        <fullName evidence="4">Glycoside hydrolase family 16 protein</fullName>
    </submittedName>
</protein>
<feature type="domain" description="GH16" evidence="3">
    <location>
        <begin position="39"/>
        <end position="277"/>
    </location>
</feature>
<evidence type="ECO:0000256" key="2">
    <source>
        <dbReference type="SAM" id="SignalP"/>
    </source>
</evidence>
<dbReference type="PANTHER" id="PTHR10963">
    <property type="entry name" value="GLYCOSYL HYDROLASE-RELATED"/>
    <property type="match status" value="1"/>
</dbReference>
<evidence type="ECO:0000313" key="5">
    <source>
        <dbReference type="Proteomes" id="UP000669179"/>
    </source>
</evidence>
<dbReference type="CDD" id="cd08023">
    <property type="entry name" value="GH16_laminarinase_like"/>
    <property type="match status" value="1"/>
</dbReference>
<comment type="similarity">
    <text evidence="1">Belongs to the glycosyl hydrolase 16 family.</text>
</comment>
<dbReference type="GO" id="GO:0004553">
    <property type="term" value="F:hydrolase activity, hydrolyzing O-glycosyl compounds"/>
    <property type="evidence" value="ECO:0007669"/>
    <property type="project" value="InterPro"/>
</dbReference>
<evidence type="ECO:0000259" key="3">
    <source>
        <dbReference type="PROSITE" id="PS51762"/>
    </source>
</evidence>
<evidence type="ECO:0000256" key="1">
    <source>
        <dbReference type="ARBA" id="ARBA00006865"/>
    </source>
</evidence>
<dbReference type="SUPFAM" id="SSF49899">
    <property type="entry name" value="Concanavalin A-like lectins/glucanases"/>
    <property type="match status" value="1"/>
</dbReference>
<dbReference type="GO" id="GO:0005975">
    <property type="term" value="P:carbohydrate metabolic process"/>
    <property type="evidence" value="ECO:0007669"/>
    <property type="project" value="InterPro"/>
</dbReference>
<dbReference type="Proteomes" id="UP000669179">
    <property type="component" value="Unassembled WGS sequence"/>
</dbReference>
<feature type="chain" id="PRO_5037413778" evidence="2">
    <location>
        <begin position="29"/>
        <end position="277"/>
    </location>
</feature>
<keyword evidence="2" id="KW-0732">Signal</keyword>
<proteinExistence type="inferred from homology"/>
<dbReference type="InterPro" id="IPR050546">
    <property type="entry name" value="Glycosyl_Hydrlase_16"/>
</dbReference>